<evidence type="ECO:0000259" key="8">
    <source>
        <dbReference type="PROSITE" id="PS50076"/>
    </source>
</evidence>
<accession>A0AAD5M4T5</accession>
<evidence type="ECO:0000313" key="10">
    <source>
        <dbReference type="EMBL" id="KAJ0394707.1"/>
    </source>
</evidence>
<feature type="transmembrane region" description="Helical" evidence="7">
    <location>
        <begin position="1152"/>
        <end position="1169"/>
    </location>
</feature>
<feature type="domain" description="J" evidence="8">
    <location>
        <begin position="682"/>
        <end position="752"/>
    </location>
</feature>
<gene>
    <name evidence="10" type="ORF">P43SY_001541</name>
</gene>
<evidence type="ECO:0000256" key="2">
    <source>
        <dbReference type="ARBA" id="ARBA00022737"/>
    </source>
</evidence>
<dbReference type="SUPFAM" id="SSF90123">
    <property type="entry name" value="ABC transporter transmembrane region"/>
    <property type="match status" value="2"/>
</dbReference>
<dbReference type="Gene3D" id="1.20.1560.10">
    <property type="entry name" value="ABC transporter type 1, transmembrane domain"/>
    <property type="match status" value="3"/>
</dbReference>
<dbReference type="PRINTS" id="PR00625">
    <property type="entry name" value="JDOMAIN"/>
</dbReference>
<dbReference type="CDD" id="cd18578">
    <property type="entry name" value="ABC_6TM_Pgp_ABCB1_D2_like"/>
    <property type="match status" value="1"/>
</dbReference>
<evidence type="ECO:0000256" key="1">
    <source>
        <dbReference type="ARBA" id="ARBA00022692"/>
    </source>
</evidence>
<dbReference type="Gene3D" id="3.40.50.300">
    <property type="entry name" value="P-loop containing nucleotide triphosphate hydrolases"/>
    <property type="match status" value="1"/>
</dbReference>
<dbReference type="GO" id="GO:0016020">
    <property type="term" value="C:membrane"/>
    <property type="evidence" value="ECO:0007669"/>
    <property type="project" value="InterPro"/>
</dbReference>
<dbReference type="GO" id="GO:0005524">
    <property type="term" value="F:ATP binding"/>
    <property type="evidence" value="ECO:0007669"/>
    <property type="project" value="InterPro"/>
</dbReference>
<dbReference type="PANTHER" id="PTHR45188:SF2">
    <property type="entry name" value="DNAJ HOMOLOG SUBFAMILY C MEMBER 7"/>
    <property type="match status" value="1"/>
</dbReference>
<evidence type="ECO:0000256" key="6">
    <source>
        <dbReference type="PROSITE-ProRule" id="PRU00339"/>
    </source>
</evidence>
<dbReference type="InterPro" id="IPR018253">
    <property type="entry name" value="DnaJ_domain_CS"/>
</dbReference>
<dbReference type="InterPro" id="IPR019734">
    <property type="entry name" value="TPR_rpt"/>
</dbReference>
<keyword evidence="1 7" id="KW-0812">Transmembrane</keyword>
<evidence type="ECO:0000256" key="4">
    <source>
        <dbReference type="ARBA" id="ARBA00022989"/>
    </source>
</evidence>
<feature type="repeat" description="TPR" evidence="6">
    <location>
        <begin position="628"/>
        <end position="661"/>
    </location>
</feature>
<dbReference type="PANTHER" id="PTHR45188">
    <property type="entry name" value="DNAJ PROTEIN P58IPK HOMOLOG"/>
    <property type="match status" value="1"/>
</dbReference>
<dbReference type="SUPFAM" id="SSF46565">
    <property type="entry name" value="Chaperone J-domain"/>
    <property type="match status" value="1"/>
</dbReference>
<dbReference type="Pfam" id="PF00226">
    <property type="entry name" value="DnaJ"/>
    <property type="match status" value="1"/>
</dbReference>
<dbReference type="InterPro" id="IPR027417">
    <property type="entry name" value="P-loop_NTPase"/>
</dbReference>
<evidence type="ECO:0000256" key="7">
    <source>
        <dbReference type="SAM" id="Phobius"/>
    </source>
</evidence>
<dbReference type="CDD" id="cd06257">
    <property type="entry name" value="DnaJ"/>
    <property type="match status" value="1"/>
</dbReference>
<dbReference type="SUPFAM" id="SSF48452">
    <property type="entry name" value="TPR-like"/>
    <property type="match status" value="3"/>
</dbReference>
<reference evidence="10" key="1">
    <citation type="submission" date="2021-12" db="EMBL/GenBank/DDBJ databases">
        <title>Prjna785345.</title>
        <authorList>
            <person name="Rujirawat T."/>
            <person name="Krajaejun T."/>
        </authorList>
    </citation>
    <scope>NUCLEOTIDE SEQUENCE</scope>
    <source>
        <strain evidence="10">Pi057C3</strain>
    </source>
</reference>
<feature type="transmembrane region" description="Helical" evidence="7">
    <location>
        <begin position="1235"/>
        <end position="1256"/>
    </location>
</feature>
<dbReference type="InterPro" id="IPR011527">
    <property type="entry name" value="ABC1_TM_dom"/>
</dbReference>
<dbReference type="PROSITE" id="PS50005">
    <property type="entry name" value="TPR"/>
    <property type="match status" value="2"/>
</dbReference>
<feature type="transmembrane region" description="Helical" evidence="7">
    <location>
        <begin position="885"/>
        <end position="906"/>
    </location>
</feature>
<dbReference type="SMART" id="SM00028">
    <property type="entry name" value="TPR"/>
    <property type="match status" value="9"/>
</dbReference>
<dbReference type="InterPro" id="IPR001623">
    <property type="entry name" value="DnaJ_domain"/>
</dbReference>
<name>A0AAD5M4T5_PYTIN</name>
<dbReference type="FunFam" id="1.10.287.110:FF:000119">
    <property type="entry name" value="TPR-repeat-containing chaperone protein DNAJ, putative"/>
    <property type="match status" value="1"/>
</dbReference>
<evidence type="ECO:0000256" key="5">
    <source>
        <dbReference type="ARBA" id="ARBA00023136"/>
    </source>
</evidence>
<dbReference type="InterPro" id="IPR036869">
    <property type="entry name" value="J_dom_sf"/>
</dbReference>
<dbReference type="PROSITE" id="PS50929">
    <property type="entry name" value="ABC_TM1F"/>
    <property type="match status" value="3"/>
</dbReference>
<feature type="domain" description="ABC transmembrane type-1" evidence="9">
    <location>
        <begin position="1004"/>
        <end position="1295"/>
    </location>
</feature>
<proteinExistence type="predicted"/>
<sequence>MKPRVVDVDAAMRTLLMFMDFGSIDRLLVSLQSDKSGQALLLDGRLWSELLAIHFTGRIPRDLALLSLPHSERGWSWTDHSFTCEELREFLRSGDEREHFRRTVSVLRADIGNIKDINGEAIDGLAFPTNSHLTNHHIGAAAAIFRRRQAARVALRELQRFIRANHWQGKIAIVCIDDKLLEEFQQEYTALLEGFNAQPIFPVATEDISRENMLRLRALVLHLALALGCLVLLQNNVVLAQQTGVAKVRVAAENAFAQGDMKKAITLLSKLIELEPKNERNYYKRYRAYLSERKYAHALSDLTGSLEVNPKYKQNVVLAQQPGVAKVRVAAENAFAQGDMKKAITLLSKLIELEPKNERNYYKRYRAYLSERKYAHALSDLTGSLEVNPKYKQGLLQRGKLYMMLGQCADASKDFEKVLALFPSEAAARDQLQKSNQCALYVDEAGRAQSRGDYQSAHAYLTQVLEETAISSVTLLLERAQLSVALRSPYDAIADLGSVLKLDSSNIPALQMRGEVFYSLGDKRSLDAALTHFREGLHSDPEHKGLKKLYRQLKKLLKFVNNAEAEMEQGALEEAVEDWHAAINVDPQHHAMNKDFNLKLCDCQLRLKQYAKAQAACEEVVRVEDNHADAHVKLSEAHLGQEHFEDAVRYARRAVELDNSNRSYQEAMHRAETALKQSKNKNYYKILGVARDASQKEIKKAYRKQALEWHPDKHADKEDSEREEVNKKFHDIAEAYEILSDEELRARYDRGEDVTGNAQQQQQQHPFHHPFGNGHFFQQGGRTYQFNFDNRLEVAFDAVDSPEESKSKQTTSADGKLVTYSELFRYADRTDYVLMALGTVGALVAGLSEPIQIVLFGDVLNSFNPSKNVPENEFRAGVNRVARNFALVGIGVIIACFVQVACWSITSARQAKRIRSAYVGAILNKEIGCNIRTVHMFNSIDYFVKKYEDALQLSTKAGIKKGLAVGWGTGLMFFTVFCTYATDDTDVSLGRIWRMSAPEWKYLVFGGIGAIMNAATFPVWGVLLTKVTVLFFQVDKPRDDMLRDAMYWALGFVGLGVVFGASIMAQYYGFSVAAQRLVTRVRLAVYSSMLHQEIGWFDLDENTSGALVARLASDSATLQTMTSDMLNRGLVNVTTLVIGFAIAFYYSWELTLVVLATTPIFVFASYIQAQMISGTNNSKENNDADNAAGTLLAEAIGSIRTVASFSMENDLSNAYMGFLEISKVADNKKGCAGGIAYGISQGVMFFNLAFLFYLGGKWVADDRLDFEALFMVLNVIMFATFAVGMAMQNMTDQETAKKAAANVLRIMDRAPAIDSTSTAGQQLSRVHGDIEFRNRRTTIIVAHRLSTIRNADLIAVTRDGAIVEQGTHDELMAIPDGVYKALVARQMTGH</sequence>
<evidence type="ECO:0000313" key="11">
    <source>
        <dbReference type="Proteomes" id="UP001209570"/>
    </source>
</evidence>
<dbReference type="EMBL" id="JAKCXM010000390">
    <property type="protein sequence ID" value="KAJ0394707.1"/>
    <property type="molecule type" value="Genomic_DNA"/>
</dbReference>
<dbReference type="GO" id="GO:0140359">
    <property type="term" value="F:ABC-type transporter activity"/>
    <property type="evidence" value="ECO:0007669"/>
    <property type="project" value="InterPro"/>
</dbReference>
<feature type="repeat" description="TPR" evidence="6">
    <location>
        <begin position="392"/>
        <end position="425"/>
    </location>
</feature>
<keyword evidence="3 6" id="KW-0802">TPR repeat</keyword>
<dbReference type="SUPFAM" id="SSF52540">
    <property type="entry name" value="P-loop containing nucleoside triphosphate hydrolases"/>
    <property type="match status" value="1"/>
</dbReference>
<keyword evidence="2" id="KW-0677">Repeat</keyword>
<protein>
    <submittedName>
        <fullName evidence="10">Uncharacterized protein</fullName>
    </submittedName>
</protein>
<evidence type="ECO:0000259" key="9">
    <source>
        <dbReference type="PROSITE" id="PS50929"/>
    </source>
</evidence>
<keyword evidence="5 7" id="KW-0472">Membrane</keyword>
<keyword evidence="11" id="KW-1185">Reference proteome</keyword>
<dbReference type="Gene3D" id="1.25.40.10">
    <property type="entry name" value="Tetratricopeptide repeat domain"/>
    <property type="match status" value="2"/>
</dbReference>
<feature type="transmembrane region" description="Helical" evidence="7">
    <location>
        <begin position="1002"/>
        <end position="1025"/>
    </location>
</feature>
<dbReference type="InterPro" id="IPR036640">
    <property type="entry name" value="ABC1_TM_sf"/>
</dbReference>
<dbReference type="Pfam" id="PF00664">
    <property type="entry name" value="ABC_membrane"/>
    <property type="match status" value="3"/>
</dbReference>
<dbReference type="Gene3D" id="1.10.287.110">
    <property type="entry name" value="DnaJ domain"/>
    <property type="match status" value="1"/>
</dbReference>
<feature type="transmembrane region" description="Helical" evidence="7">
    <location>
        <begin position="1268"/>
        <end position="1287"/>
    </location>
</feature>
<keyword evidence="4 7" id="KW-1133">Transmembrane helix</keyword>
<dbReference type="Proteomes" id="UP001209570">
    <property type="component" value="Unassembled WGS sequence"/>
</dbReference>
<feature type="transmembrane region" description="Helical" evidence="7">
    <location>
        <begin position="1045"/>
        <end position="1070"/>
    </location>
</feature>
<dbReference type="PROSITE" id="PS50076">
    <property type="entry name" value="DNAJ_2"/>
    <property type="match status" value="1"/>
</dbReference>
<dbReference type="InterPro" id="IPR011990">
    <property type="entry name" value="TPR-like_helical_dom_sf"/>
</dbReference>
<feature type="domain" description="ABC transmembrane type-1" evidence="9">
    <location>
        <begin position="930"/>
        <end position="981"/>
    </location>
</feature>
<dbReference type="PROSITE" id="PS00636">
    <property type="entry name" value="DNAJ_1"/>
    <property type="match status" value="1"/>
</dbReference>
<organism evidence="10 11">
    <name type="scientific">Pythium insidiosum</name>
    <name type="common">Pythiosis disease agent</name>
    <dbReference type="NCBI Taxonomy" id="114742"/>
    <lineage>
        <taxon>Eukaryota</taxon>
        <taxon>Sar</taxon>
        <taxon>Stramenopiles</taxon>
        <taxon>Oomycota</taxon>
        <taxon>Peronosporomycetes</taxon>
        <taxon>Pythiales</taxon>
        <taxon>Pythiaceae</taxon>
        <taxon>Pythium</taxon>
    </lineage>
</organism>
<feature type="domain" description="ABC transmembrane type-1" evidence="9">
    <location>
        <begin position="836"/>
        <end position="928"/>
    </location>
</feature>
<comment type="caution">
    <text evidence="10">The sequence shown here is derived from an EMBL/GenBank/DDBJ whole genome shotgun (WGS) entry which is preliminary data.</text>
</comment>
<evidence type="ECO:0000256" key="3">
    <source>
        <dbReference type="ARBA" id="ARBA00022803"/>
    </source>
</evidence>
<dbReference type="SMART" id="SM00271">
    <property type="entry name" value="DnaJ"/>
    <property type="match status" value="1"/>
</dbReference>